<feature type="transmembrane region" description="Helical" evidence="6">
    <location>
        <begin position="29"/>
        <end position="48"/>
    </location>
</feature>
<dbReference type="InterPro" id="IPR052165">
    <property type="entry name" value="Membrane_assoc_protease"/>
</dbReference>
<evidence type="ECO:0000313" key="8">
    <source>
        <dbReference type="EMBL" id="TWT38670.1"/>
    </source>
</evidence>
<dbReference type="AlphaFoldDB" id="A0A5C5VL76"/>
<evidence type="ECO:0000256" key="3">
    <source>
        <dbReference type="ARBA" id="ARBA00022989"/>
    </source>
</evidence>
<evidence type="ECO:0000313" key="9">
    <source>
        <dbReference type="Proteomes" id="UP000318878"/>
    </source>
</evidence>
<feature type="transmembrane region" description="Helical" evidence="6">
    <location>
        <begin position="54"/>
        <end position="76"/>
    </location>
</feature>
<gene>
    <name evidence="8" type="ORF">Enr8_03630</name>
</gene>
<comment type="caution">
    <text evidence="8">The sequence shown here is derived from an EMBL/GenBank/DDBJ whole genome shotgun (WGS) entry which is preliminary data.</text>
</comment>
<dbReference type="InterPro" id="IPR012340">
    <property type="entry name" value="NA-bd_OB-fold"/>
</dbReference>
<evidence type="ECO:0000256" key="5">
    <source>
        <dbReference type="SAM" id="MobiDB-lite"/>
    </source>
</evidence>
<evidence type="ECO:0000256" key="6">
    <source>
        <dbReference type="SAM" id="Phobius"/>
    </source>
</evidence>
<dbReference type="OrthoDB" id="283587at2"/>
<keyword evidence="9" id="KW-1185">Reference proteome</keyword>
<feature type="transmembrane region" description="Helical" evidence="6">
    <location>
        <begin position="6"/>
        <end position="24"/>
    </location>
</feature>
<sequence length="196" mass="20818">MPPIYFALILMAIAVGLIFLEFLLPSAGILGVLAFVSMISSIGFAYFYCGPGIGTLFLGGSVFAMPILFMLAVKYWPHTPIGRMVLLNTPSQSKEEQAEEDHLAKLVGKVGVASCPLLPGGFAEIEGESWNVISESGAIESGEKIEVVEVDGTQLVVVRAEDHPDAAPRPAEPGATDPYSQPLESLGIDPLEDPFA</sequence>
<proteinExistence type="predicted"/>
<dbReference type="SUPFAM" id="SSF141322">
    <property type="entry name" value="NfeD domain-like"/>
    <property type="match status" value="1"/>
</dbReference>
<dbReference type="InterPro" id="IPR002810">
    <property type="entry name" value="NfeD-like_C"/>
</dbReference>
<organism evidence="8 9">
    <name type="scientific">Blastopirellula retiformator</name>
    <dbReference type="NCBI Taxonomy" id="2527970"/>
    <lineage>
        <taxon>Bacteria</taxon>
        <taxon>Pseudomonadati</taxon>
        <taxon>Planctomycetota</taxon>
        <taxon>Planctomycetia</taxon>
        <taxon>Pirellulales</taxon>
        <taxon>Pirellulaceae</taxon>
        <taxon>Blastopirellula</taxon>
    </lineage>
</organism>
<dbReference type="GO" id="GO:0016020">
    <property type="term" value="C:membrane"/>
    <property type="evidence" value="ECO:0007669"/>
    <property type="project" value="UniProtKB-SubCell"/>
</dbReference>
<evidence type="ECO:0000256" key="2">
    <source>
        <dbReference type="ARBA" id="ARBA00022692"/>
    </source>
</evidence>
<name>A0A5C5VL76_9BACT</name>
<dbReference type="RefSeq" id="WP_146428904.1">
    <property type="nucleotide sequence ID" value="NZ_SJPF01000001.1"/>
</dbReference>
<evidence type="ECO:0000256" key="4">
    <source>
        <dbReference type="ARBA" id="ARBA00023136"/>
    </source>
</evidence>
<dbReference type="Gene3D" id="2.40.50.140">
    <property type="entry name" value="Nucleic acid-binding proteins"/>
    <property type="match status" value="1"/>
</dbReference>
<evidence type="ECO:0000259" key="7">
    <source>
        <dbReference type="Pfam" id="PF01957"/>
    </source>
</evidence>
<dbReference type="PANTHER" id="PTHR33507">
    <property type="entry name" value="INNER MEMBRANE PROTEIN YBBJ"/>
    <property type="match status" value="1"/>
</dbReference>
<evidence type="ECO:0000256" key="1">
    <source>
        <dbReference type="ARBA" id="ARBA00004141"/>
    </source>
</evidence>
<keyword evidence="4 6" id="KW-0472">Membrane</keyword>
<reference evidence="8 9" key="1">
    <citation type="submission" date="2019-02" db="EMBL/GenBank/DDBJ databases">
        <title>Deep-cultivation of Planctomycetes and their phenomic and genomic characterization uncovers novel biology.</title>
        <authorList>
            <person name="Wiegand S."/>
            <person name="Jogler M."/>
            <person name="Boedeker C."/>
            <person name="Pinto D."/>
            <person name="Vollmers J."/>
            <person name="Rivas-Marin E."/>
            <person name="Kohn T."/>
            <person name="Peeters S.H."/>
            <person name="Heuer A."/>
            <person name="Rast P."/>
            <person name="Oberbeckmann S."/>
            <person name="Bunk B."/>
            <person name="Jeske O."/>
            <person name="Meyerdierks A."/>
            <person name="Storesund J.E."/>
            <person name="Kallscheuer N."/>
            <person name="Luecker S."/>
            <person name="Lage O.M."/>
            <person name="Pohl T."/>
            <person name="Merkel B.J."/>
            <person name="Hornburger P."/>
            <person name="Mueller R.-W."/>
            <person name="Bruemmer F."/>
            <person name="Labrenz M."/>
            <person name="Spormann A.M."/>
            <person name="Op Den Camp H."/>
            <person name="Overmann J."/>
            <person name="Amann R."/>
            <person name="Jetten M.S.M."/>
            <person name="Mascher T."/>
            <person name="Medema M.H."/>
            <person name="Devos D.P."/>
            <person name="Kaster A.-K."/>
            <person name="Ovreas L."/>
            <person name="Rohde M."/>
            <person name="Galperin M.Y."/>
            <person name="Jogler C."/>
        </authorList>
    </citation>
    <scope>NUCLEOTIDE SEQUENCE [LARGE SCALE GENOMIC DNA]</scope>
    <source>
        <strain evidence="8 9">Enr8</strain>
    </source>
</reference>
<keyword evidence="3 6" id="KW-1133">Transmembrane helix</keyword>
<feature type="domain" description="NfeD-like C-terminal" evidence="7">
    <location>
        <begin position="105"/>
        <end position="158"/>
    </location>
</feature>
<comment type="subcellular location">
    <subcellularLocation>
        <location evidence="1">Membrane</location>
        <topology evidence="1">Multi-pass membrane protein</topology>
    </subcellularLocation>
</comment>
<dbReference type="Pfam" id="PF01957">
    <property type="entry name" value="NfeD"/>
    <property type="match status" value="1"/>
</dbReference>
<feature type="region of interest" description="Disordered" evidence="5">
    <location>
        <begin position="159"/>
        <end position="196"/>
    </location>
</feature>
<dbReference type="EMBL" id="SJPF01000001">
    <property type="protein sequence ID" value="TWT38670.1"/>
    <property type="molecule type" value="Genomic_DNA"/>
</dbReference>
<keyword evidence="2 6" id="KW-0812">Transmembrane</keyword>
<protein>
    <recommendedName>
        <fullName evidence="7">NfeD-like C-terminal domain-containing protein</fullName>
    </recommendedName>
</protein>
<accession>A0A5C5VL76</accession>
<dbReference type="Proteomes" id="UP000318878">
    <property type="component" value="Unassembled WGS sequence"/>
</dbReference>